<proteinExistence type="predicted"/>
<evidence type="ECO:0000256" key="1">
    <source>
        <dbReference type="SAM" id="MobiDB-lite"/>
    </source>
</evidence>
<dbReference type="KEGG" id="kne:92181050"/>
<protein>
    <recommendedName>
        <fullName evidence="4">EKC/KEOPS complex subunit GON7</fullName>
    </recommendedName>
</protein>
<reference evidence="2 3" key="1">
    <citation type="journal article" date="2024" name="bioRxiv">
        <title>Comparative genomics of Cryptococcus and Kwoniella reveals pathogenesis evolution and contrasting karyotype dynamics via intercentromeric recombination or chromosome fusion.</title>
        <authorList>
            <person name="Coelho M.A."/>
            <person name="David-Palma M."/>
            <person name="Shea T."/>
            <person name="Bowers K."/>
            <person name="McGinley-Smith S."/>
            <person name="Mohammad A.W."/>
            <person name="Gnirke A."/>
            <person name="Yurkov A.M."/>
            <person name="Nowrousian M."/>
            <person name="Sun S."/>
            <person name="Cuomo C.A."/>
            <person name="Heitman J."/>
        </authorList>
    </citation>
    <scope>NUCLEOTIDE SEQUENCE [LARGE SCALE GENOMIC DNA]</scope>
    <source>
        <strain evidence="2 3">CBS 13917</strain>
    </source>
</reference>
<sequence>MSGKMIEITYNLFPPSSTTQPTAGPSSQPVPSSSTLTFPVVSSPQSSHDSTSVTSPTSQYYASASPALLKAQTSLNEVLTYWKDAVGDAEKLKEDSGKVGHGKGRATMMSLAVNGEFKAAAEAGVKAVIGGGEESSEDEDDESDW</sequence>
<keyword evidence="3" id="KW-1185">Reference proteome</keyword>
<gene>
    <name evidence="2" type="ORF">IAR55_003792</name>
</gene>
<dbReference type="RefSeq" id="XP_066802277.1">
    <property type="nucleotide sequence ID" value="XM_066946898.1"/>
</dbReference>
<organism evidence="2 3">
    <name type="scientific">Kwoniella newhampshirensis</name>
    <dbReference type="NCBI Taxonomy" id="1651941"/>
    <lineage>
        <taxon>Eukaryota</taxon>
        <taxon>Fungi</taxon>
        <taxon>Dikarya</taxon>
        <taxon>Basidiomycota</taxon>
        <taxon>Agaricomycotina</taxon>
        <taxon>Tremellomycetes</taxon>
        <taxon>Tremellales</taxon>
        <taxon>Cryptococcaceae</taxon>
        <taxon>Kwoniella</taxon>
    </lineage>
</organism>
<feature type="region of interest" description="Disordered" evidence="1">
    <location>
        <begin position="1"/>
        <end position="59"/>
    </location>
</feature>
<name>A0AAW0YYE8_9TREE</name>
<evidence type="ECO:0008006" key="4">
    <source>
        <dbReference type="Google" id="ProtNLM"/>
    </source>
</evidence>
<dbReference type="EMBL" id="JBCAWK010000007">
    <property type="protein sequence ID" value="KAK8853091.1"/>
    <property type="molecule type" value="Genomic_DNA"/>
</dbReference>
<evidence type="ECO:0000313" key="2">
    <source>
        <dbReference type="EMBL" id="KAK8853091.1"/>
    </source>
</evidence>
<accession>A0AAW0YYE8</accession>
<dbReference type="Proteomes" id="UP001388673">
    <property type="component" value="Unassembled WGS sequence"/>
</dbReference>
<dbReference type="GeneID" id="92181050"/>
<feature type="compositionally biased region" description="Polar residues" evidence="1">
    <location>
        <begin position="14"/>
        <end position="59"/>
    </location>
</feature>
<comment type="caution">
    <text evidence="2">The sequence shown here is derived from an EMBL/GenBank/DDBJ whole genome shotgun (WGS) entry which is preliminary data.</text>
</comment>
<evidence type="ECO:0000313" key="3">
    <source>
        <dbReference type="Proteomes" id="UP001388673"/>
    </source>
</evidence>
<dbReference type="AlphaFoldDB" id="A0AAW0YYE8"/>